<organism evidence="2 3">
    <name type="scientific">Escherichia coli M605</name>
    <dbReference type="NCBI Taxonomy" id="656417"/>
    <lineage>
        <taxon>Bacteria</taxon>
        <taxon>Pseudomonadati</taxon>
        <taxon>Pseudomonadota</taxon>
        <taxon>Gammaproteobacteria</taxon>
        <taxon>Enterobacterales</taxon>
        <taxon>Enterobacteriaceae</taxon>
        <taxon>Escherichia</taxon>
    </lineage>
</organism>
<accession>F4T285</accession>
<keyword evidence="1" id="KW-0472">Membrane</keyword>
<evidence type="ECO:0000313" key="3">
    <source>
        <dbReference type="Proteomes" id="UP000004710"/>
    </source>
</evidence>
<dbReference type="HOGENOM" id="CLU_3135586_0_0_6"/>
<evidence type="ECO:0000256" key="1">
    <source>
        <dbReference type="SAM" id="Phobius"/>
    </source>
</evidence>
<evidence type="ECO:0000313" key="2">
    <source>
        <dbReference type="EMBL" id="EGI14984.1"/>
    </source>
</evidence>
<dbReference type="AlphaFoldDB" id="F4T285"/>
<name>F4T285_ECOLX</name>
<gene>
    <name evidence="2" type="ORF">ECIG_05184</name>
</gene>
<reference evidence="2 3" key="1">
    <citation type="submission" date="2010-01" db="EMBL/GenBank/DDBJ databases">
        <title>The Genome Sequence of Escherichia coli M605.</title>
        <authorList>
            <consortium name="The Broad Institute Genome Sequencing Platform"/>
            <consortium name="The Broad Institute Genome Sequencing Center for Infectious Disease"/>
            <person name="Feldgarden M."/>
            <person name="Gordon D.M."/>
            <person name="Johnson J.R."/>
            <person name="Johnston B.D."/>
            <person name="Young S."/>
            <person name="Zeng Q."/>
            <person name="Koehrsen M."/>
            <person name="Alvarado L."/>
            <person name="Berlin A.M."/>
            <person name="Borenstein D."/>
            <person name="Chapman S.B."/>
            <person name="Chen Z."/>
            <person name="Engels R."/>
            <person name="Freedman E."/>
            <person name="Gellesch M."/>
            <person name="Goldberg J."/>
            <person name="Griggs A."/>
            <person name="Gujja S."/>
            <person name="Heilman E.R."/>
            <person name="Heiman D.I."/>
            <person name="Hepburn T.A."/>
            <person name="Howarth C."/>
            <person name="Jen D."/>
            <person name="Larson L."/>
            <person name="Lewis B."/>
            <person name="Mehta T."/>
            <person name="Park D."/>
            <person name="Pearson M."/>
            <person name="Richards J."/>
            <person name="Roberts A."/>
            <person name="Saif S."/>
            <person name="Shea T.D."/>
            <person name="Shenoy N."/>
            <person name="Sisk P."/>
            <person name="Stolte C."/>
            <person name="Sykes S.N."/>
            <person name="Walk T."/>
            <person name="White J."/>
            <person name="Yandava C."/>
            <person name="Haas B."/>
            <person name="Henn M.R."/>
            <person name="Nusbaum C."/>
            <person name="Birren B."/>
        </authorList>
    </citation>
    <scope>NUCLEOTIDE SEQUENCE [LARGE SCALE GENOMIC DNA]</scope>
    <source>
        <strain evidence="2 3">M605</strain>
    </source>
</reference>
<dbReference type="Proteomes" id="UP000004710">
    <property type="component" value="Unassembled WGS sequence"/>
</dbReference>
<protein>
    <submittedName>
        <fullName evidence="2">Uncharacterized protein</fullName>
    </submittedName>
</protein>
<feature type="transmembrane region" description="Helical" evidence="1">
    <location>
        <begin position="33"/>
        <end position="56"/>
    </location>
</feature>
<sequence length="60" mass="6828">MLPDMKKGIQPMKPEHIHRLTGRDVLRYRRKNFDLMTGLAVATALGLIITFILLVARPTV</sequence>
<keyword evidence="1" id="KW-0812">Transmembrane</keyword>
<dbReference type="EMBL" id="GL883915">
    <property type="protein sequence ID" value="EGI14984.1"/>
    <property type="molecule type" value="Genomic_DNA"/>
</dbReference>
<proteinExistence type="predicted"/>
<keyword evidence="1" id="KW-1133">Transmembrane helix</keyword>